<keyword evidence="3" id="KW-1185">Reference proteome</keyword>
<feature type="region of interest" description="Disordered" evidence="1">
    <location>
        <begin position="97"/>
        <end position="126"/>
    </location>
</feature>
<dbReference type="Proteomes" id="UP000310200">
    <property type="component" value="Unassembled WGS sequence"/>
</dbReference>
<reference evidence="2 3" key="1">
    <citation type="journal article" date="2019" name="Philos. Trans. R. Soc. Lond., B, Biol. Sci.">
        <title>Ant behaviour and brain gene expression of defending hosts depend on the ecological success of the intruding social parasite.</title>
        <authorList>
            <person name="Kaur R."/>
            <person name="Stoldt M."/>
            <person name="Jongepier E."/>
            <person name="Feldmeyer B."/>
            <person name="Menzel F."/>
            <person name="Bornberg-Bauer E."/>
            <person name="Foitzik S."/>
        </authorList>
    </citation>
    <scope>NUCLEOTIDE SEQUENCE [LARGE SCALE GENOMIC DNA]</scope>
    <source>
        <tissue evidence="2">Whole body</tissue>
    </source>
</reference>
<protein>
    <submittedName>
        <fullName evidence="2">Uncharacterized protein</fullName>
    </submittedName>
</protein>
<evidence type="ECO:0000313" key="3">
    <source>
        <dbReference type="Proteomes" id="UP000310200"/>
    </source>
</evidence>
<dbReference type="AlphaFoldDB" id="A0A4S2JP26"/>
<name>A0A4S2JP26_9HYME</name>
<dbReference type="EMBL" id="QBLH01003521">
    <property type="protein sequence ID" value="TGZ37640.1"/>
    <property type="molecule type" value="Genomic_DNA"/>
</dbReference>
<organism evidence="2 3">
    <name type="scientific">Temnothorax longispinosus</name>
    <dbReference type="NCBI Taxonomy" id="300112"/>
    <lineage>
        <taxon>Eukaryota</taxon>
        <taxon>Metazoa</taxon>
        <taxon>Ecdysozoa</taxon>
        <taxon>Arthropoda</taxon>
        <taxon>Hexapoda</taxon>
        <taxon>Insecta</taxon>
        <taxon>Pterygota</taxon>
        <taxon>Neoptera</taxon>
        <taxon>Endopterygota</taxon>
        <taxon>Hymenoptera</taxon>
        <taxon>Apocrita</taxon>
        <taxon>Aculeata</taxon>
        <taxon>Formicoidea</taxon>
        <taxon>Formicidae</taxon>
        <taxon>Myrmicinae</taxon>
        <taxon>Temnothorax</taxon>
    </lineage>
</organism>
<comment type="caution">
    <text evidence="2">The sequence shown here is derived from an EMBL/GenBank/DDBJ whole genome shotgun (WGS) entry which is preliminary data.</text>
</comment>
<evidence type="ECO:0000313" key="2">
    <source>
        <dbReference type="EMBL" id="TGZ37640.1"/>
    </source>
</evidence>
<sequence length="172" mass="19734">MSRFPDRGVQSMTTNNYASLLIRDTPPRTLSLCFPVRQIIRPPRPSLRCLRASRLLPPKQVVGSSSPFSSRYPKPRWLLLTEAVKPSRHLRAAALDDEGKRARVKGKRLQKQQQQHARNPARPRRLPGSCGLFVPSNYFNPSWYHLVPRATEEPSTASLSCYETRSRFHRCD</sequence>
<accession>A0A4S2JP26</accession>
<gene>
    <name evidence="2" type="ORF">DBV15_03362</name>
</gene>
<proteinExistence type="predicted"/>
<evidence type="ECO:0000256" key="1">
    <source>
        <dbReference type="SAM" id="MobiDB-lite"/>
    </source>
</evidence>